<dbReference type="InParanoid" id="A0A1Y2DNJ8"/>
<evidence type="ECO:0000313" key="1">
    <source>
        <dbReference type="EMBL" id="ORY60235.1"/>
    </source>
</evidence>
<dbReference type="Proteomes" id="UP000193689">
    <property type="component" value="Unassembled WGS sequence"/>
</dbReference>
<sequence>MLLSFGADPNTIANDSLSPFSYKSEGKHTYCARLLLGAGASMKLAESYAICRDSSPYLAARFATDTVLLQLLLDSCTRDPAISAASARSATLTIAVHYNRHEVLRTPIQCPSIDGCVRVLMDA</sequence>
<dbReference type="InterPro" id="IPR036770">
    <property type="entry name" value="Ankyrin_rpt-contain_sf"/>
</dbReference>
<organism evidence="1 2">
    <name type="scientific">Pseudomassariella vexata</name>
    <dbReference type="NCBI Taxonomy" id="1141098"/>
    <lineage>
        <taxon>Eukaryota</taxon>
        <taxon>Fungi</taxon>
        <taxon>Dikarya</taxon>
        <taxon>Ascomycota</taxon>
        <taxon>Pezizomycotina</taxon>
        <taxon>Sordariomycetes</taxon>
        <taxon>Xylariomycetidae</taxon>
        <taxon>Amphisphaeriales</taxon>
        <taxon>Pseudomassariaceae</taxon>
        <taxon>Pseudomassariella</taxon>
    </lineage>
</organism>
<keyword evidence="2" id="KW-1185">Reference proteome</keyword>
<dbReference type="EMBL" id="MCFJ01000012">
    <property type="protein sequence ID" value="ORY60235.1"/>
    <property type="molecule type" value="Genomic_DNA"/>
</dbReference>
<reference evidence="1 2" key="1">
    <citation type="submission" date="2016-07" db="EMBL/GenBank/DDBJ databases">
        <title>Pervasive Adenine N6-methylation of Active Genes in Fungi.</title>
        <authorList>
            <consortium name="DOE Joint Genome Institute"/>
            <person name="Mondo S.J."/>
            <person name="Dannebaum R.O."/>
            <person name="Kuo R.C."/>
            <person name="Labutti K."/>
            <person name="Haridas S."/>
            <person name="Kuo A."/>
            <person name="Salamov A."/>
            <person name="Ahrendt S.R."/>
            <person name="Lipzen A."/>
            <person name="Sullivan W."/>
            <person name="Andreopoulos W.B."/>
            <person name="Clum A."/>
            <person name="Lindquist E."/>
            <person name="Daum C."/>
            <person name="Ramamoorthy G.K."/>
            <person name="Gryganskyi A."/>
            <person name="Culley D."/>
            <person name="Magnuson J.K."/>
            <person name="James T.Y."/>
            <person name="O'Malley M.A."/>
            <person name="Stajich J.E."/>
            <person name="Spatafora J.W."/>
            <person name="Visel A."/>
            <person name="Grigoriev I.V."/>
        </authorList>
    </citation>
    <scope>NUCLEOTIDE SEQUENCE [LARGE SCALE GENOMIC DNA]</scope>
    <source>
        <strain evidence="1 2">CBS 129021</strain>
    </source>
</reference>
<evidence type="ECO:0000313" key="2">
    <source>
        <dbReference type="Proteomes" id="UP000193689"/>
    </source>
</evidence>
<proteinExistence type="predicted"/>
<comment type="caution">
    <text evidence="1">The sequence shown here is derived from an EMBL/GenBank/DDBJ whole genome shotgun (WGS) entry which is preliminary data.</text>
</comment>
<accession>A0A1Y2DNJ8</accession>
<dbReference type="AlphaFoldDB" id="A0A1Y2DNJ8"/>
<dbReference type="RefSeq" id="XP_040712669.1">
    <property type="nucleotide sequence ID" value="XM_040860934.1"/>
</dbReference>
<protein>
    <submittedName>
        <fullName evidence="1">Uncharacterized protein</fullName>
    </submittedName>
</protein>
<dbReference type="SUPFAM" id="SSF48403">
    <property type="entry name" value="Ankyrin repeat"/>
    <property type="match status" value="1"/>
</dbReference>
<dbReference type="Gene3D" id="1.25.40.20">
    <property type="entry name" value="Ankyrin repeat-containing domain"/>
    <property type="match status" value="1"/>
</dbReference>
<gene>
    <name evidence="1" type="ORF">BCR38DRAFT_444345</name>
</gene>
<dbReference type="GeneID" id="63777146"/>
<dbReference type="OrthoDB" id="341259at2759"/>
<name>A0A1Y2DNJ8_9PEZI</name>